<feature type="disulfide bond" evidence="2">
    <location>
        <begin position="62"/>
        <end position="67"/>
    </location>
</feature>
<evidence type="ECO:0000259" key="3">
    <source>
        <dbReference type="PROSITE" id="PS51767"/>
    </source>
</evidence>
<dbReference type="EMBL" id="CATQJL010000305">
    <property type="protein sequence ID" value="CAJ0601803.1"/>
    <property type="molecule type" value="Genomic_DNA"/>
</dbReference>
<keyword evidence="2" id="KW-1015">Disulfide bond</keyword>
<dbReference type="AlphaFoldDB" id="A0AA36M8Q5"/>
<dbReference type="InterPro" id="IPR021109">
    <property type="entry name" value="Peptidase_aspartic_dom_sf"/>
</dbReference>
<dbReference type="PANTHER" id="PTHR47966:SF45">
    <property type="entry name" value="PEPTIDASE A1 DOMAIN-CONTAINING PROTEIN"/>
    <property type="match status" value="1"/>
</dbReference>
<dbReference type="GO" id="GO:0004190">
    <property type="term" value="F:aspartic-type endopeptidase activity"/>
    <property type="evidence" value="ECO:0007669"/>
    <property type="project" value="InterPro"/>
</dbReference>
<feature type="domain" description="Peptidase A1" evidence="3">
    <location>
        <begin position="31"/>
        <end position="340"/>
    </location>
</feature>
<accession>A0AA36M8Q5</accession>
<dbReference type="Proteomes" id="UP001176961">
    <property type="component" value="Unassembled WGS sequence"/>
</dbReference>
<dbReference type="GO" id="GO:0005764">
    <property type="term" value="C:lysosome"/>
    <property type="evidence" value="ECO:0007669"/>
    <property type="project" value="TreeGrafter"/>
</dbReference>
<dbReference type="PROSITE" id="PS51767">
    <property type="entry name" value="PEPTIDASE_A1"/>
    <property type="match status" value="1"/>
</dbReference>
<keyword evidence="5" id="KW-1185">Reference proteome</keyword>
<comment type="caution">
    <text evidence="4">The sequence shown here is derived from an EMBL/GenBank/DDBJ whole genome shotgun (WGS) entry which is preliminary data.</text>
</comment>
<evidence type="ECO:0000313" key="5">
    <source>
        <dbReference type="Proteomes" id="UP001176961"/>
    </source>
</evidence>
<comment type="similarity">
    <text evidence="1">Belongs to the peptidase A1 family.</text>
</comment>
<protein>
    <recommendedName>
        <fullName evidence="3">Peptidase A1 domain-containing protein</fullName>
    </recommendedName>
</protein>
<dbReference type="PANTHER" id="PTHR47966">
    <property type="entry name" value="BETA-SITE APP-CLEAVING ENZYME, ISOFORM A-RELATED"/>
    <property type="match status" value="1"/>
</dbReference>
<evidence type="ECO:0000313" key="4">
    <source>
        <dbReference type="EMBL" id="CAJ0601803.1"/>
    </source>
</evidence>
<dbReference type="CDD" id="cd05471">
    <property type="entry name" value="pepsin_like"/>
    <property type="match status" value="1"/>
</dbReference>
<name>A0AA36M8Q5_CYLNA</name>
<dbReference type="GO" id="GO:0006508">
    <property type="term" value="P:proteolysis"/>
    <property type="evidence" value="ECO:0007669"/>
    <property type="project" value="InterPro"/>
</dbReference>
<reference evidence="4" key="1">
    <citation type="submission" date="2023-07" db="EMBL/GenBank/DDBJ databases">
        <authorList>
            <consortium name="CYATHOMIX"/>
        </authorList>
    </citation>
    <scope>NUCLEOTIDE SEQUENCE</scope>
    <source>
        <strain evidence="4">N/A</strain>
    </source>
</reference>
<dbReference type="InterPro" id="IPR001461">
    <property type="entry name" value="Aspartic_peptidase_A1"/>
</dbReference>
<dbReference type="InterPro" id="IPR033121">
    <property type="entry name" value="PEPTIDASE_A1"/>
</dbReference>
<evidence type="ECO:0000256" key="2">
    <source>
        <dbReference type="PIRSR" id="PIRSR601461-2"/>
    </source>
</evidence>
<dbReference type="SUPFAM" id="SSF50630">
    <property type="entry name" value="Acid proteases"/>
    <property type="match status" value="1"/>
</dbReference>
<organism evidence="4 5">
    <name type="scientific">Cylicocyclus nassatus</name>
    <name type="common">Nematode worm</name>
    <dbReference type="NCBI Taxonomy" id="53992"/>
    <lineage>
        <taxon>Eukaryota</taxon>
        <taxon>Metazoa</taxon>
        <taxon>Ecdysozoa</taxon>
        <taxon>Nematoda</taxon>
        <taxon>Chromadorea</taxon>
        <taxon>Rhabditida</taxon>
        <taxon>Rhabditina</taxon>
        <taxon>Rhabditomorpha</taxon>
        <taxon>Strongyloidea</taxon>
        <taxon>Strongylidae</taxon>
        <taxon>Cylicocyclus</taxon>
    </lineage>
</organism>
<evidence type="ECO:0000256" key="1">
    <source>
        <dbReference type="ARBA" id="ARBA00007447"/>
    </source>
</evidence>
<dbReference type="Gene3D" id="2.40.70.10">
    <property type="entry name" value="Acid Proteases"/>
    <property type="match status" value="2"/>
</dbReference>
<dbReference type="Pfam" id="PF00026">
    <property type="entry name" value="Asp"/>
    <property type="match status" value="1"/>
</dbReference>
<sequence>MMKNGKPESPLHDGPALTNMSTKLFYHMNRYYQFFKVGDPGHYAFVLVSTHSSMLWFPHVNCSSNACEHSENFDPNESTSLVLSNERFKSVDTAANATGILASDDIELYYDAESILIRNITFGLALETQTNGDEYLYGLVGLGFENVQGTNTKPFIMELIDQGILEKPIFTIWLNPEAAPETTGGYVTYGLEDDVNCGPIRAYEYFVHPYSYAFTVEYIEMKDLYIHIWSSAEMDLGPFLILPETVAGAIAKMAQAQYDPGSSLYWIDCNAKFPDIKLGRVLLFYTIRASDLIIKFSNDLCVLAVVERVTPSMGPMLIGAPFFYHYCVVFDIADKRLGIAEAKNPSTTIAPETTTITEENTCKPLYSRFMSAMLLLSLTYCTILV</sequence>
<proteinExistence type="inferred from homology"/>
<dbReference type="InterPro" id="IPR034164">
    <property type="entry name" value="Pepsin-like_dom"/>
</dbReference>
<gene>
    <name evidence="4" type="ORF">CYNAS_LOCUS13786</name>
</gene>